<dbReference type="Proteomes" id="UP001612415">
    <property type="component" value="Unassembled WGS sequence"/>
</dbReference>
<dbReference type="SUPFAM" id="SSF51101">
    <property type="entry name" value="Mannose-binding lectins"/>
    <property type="match status" value="1"/>
</dbReference>
<evidence type="ECO:0000313" key="4">
    <source>
        <dbReference type="Proteomes" id="UP001612415"/>
    </source>
</evidence>
<dbReference type="PANTHER" id="PTHR16320">
    <property type="entry name" value="SPHINGOMYELINASE FAMILY MEMBER"/>
    <property type="match status" value="1"/>
</dbReference>
<comment type="caution">
    <text evidence="3">The sequence shown here is derived from an EMBL/GenBank/DDBJ whole genome shotgun (WGS) entry which is preliminary data.</text>
</comment>
<protein>
    <submittedName>
        <fullName evidence="3">Jacalin-like lectin</fullName>
    </submittedName>
</protein>
<dbReference type="PANTHER" id="PTHR16320:SF1">
    <property type="entry name" value="SPHINGOMYELINASE DDB_G0288017"/>
    <property type="match status" value="1"/>
</dbReference>
<dbReference type="EMBL" id="JBITDC010000028">
    <property type="protein sequence ID" value="MFI5681374.1"/>
    <property type="molecule type" value="Genomic_DNA"/>
</dbReference>
<dbReference type="RefSeq" id="WP_398662027.1">
    <property type="nucleotide sequence ID" value="NZ_JBITDC010000028.1"/>
</dbReference>
<dbReference type="PROSITE" id="PS51752">
    <property type="entry name" value="JACALIN_LECTIN"/>
    <property type="match status" value="1"/>
</dbReference>
<dbReference type="InterPro" id="IPR038772">
    <property type="entry name" value="Sph/SMPD2-like"/>
</dbReference>
<evidence type="ECO:0000313" key="3">
    <source>
        <dbReference type="EMBL" id="MFI5681374.1"/>
    </source>
</evidence>
<dbReference type="Gene3D" id="2.100.10.30">
    <property type="entry name" value="Jacalin-like lectin domain"/>
    <property type="match status" value="1"/>
</dbReference>
<gene>
    <name evidence="3" type="ORF">ACIA8P_43385</name>
</gene>
<proteinExistence type="predicted"/>
<sequence length="440" mass="46272">MRRLLGTLAAAALALTGLTATAGATPAAAATTGSFNVLTYNVAGLPEGLSSGHPETNTPLISPRLAAYDIVNVQEDFNYHAALYAGDNHPYRTATSGGVPFGDGINTLSDHAFDDFERVKWNNCTGTNCLTPKGFSLARVRLAEGVFVDLYNVHTNADDTADALAARRANIEQLSDFIQVNSAGNAVIVMGDTNTRYTRSGDNIRTLADENGLTDAWVKLVKGGIRPTQGADALLCPTTAPTDDCEVVDKVLYRGNKLLSLNATRYHNEWASFLDSAGGNLSDHFPHTVDFSYTLNSSLKSSDFFGGPHGTAFNDADDLPASPSPRTLTLRGSARLDALTLTLDGGTPLSHGGAGGTATSLTLASGEHLTSVKLTQGQKDGRTRLFSASFTTDQGRTLSSGTPTTATKTFTAPSGWQITGFTGRSGDELDKLGVLYAPIS</sequence>
<feature type="chain" id="PRO_5046520488" evidence="1">
    <location>
        <begin position="23"/>
        <end position="440"/>
    </location>
</feature>
<evidence type="ECO:0000256" key="1">
    <source>
        <dbReference type="SAM" id="SignalP"/>
    </source>
</evidence>
<feature type="domain" description="Jacalin-type lectin" evidence="2">
    <location>
        <begin position="299"/>
        <end position="438"/>
    </location>
</feature>
<dbReference type="Pfam" id="PF01419">
    <property type="entry name" value="Jacalin"/>
    <property type="match status" value="1"/>
</dbReference>
<dbReference type="InterPro" id="IPR001229">
    <property type="entry name" value="Jacalin-like_lectin_dom"/>
</dbReference>
<reference evidence="3 4" key="1">
    <citation type="submission" date="2024-10" db="EMBL/GenBank/DDBJ databases">
        <title>The Natural Products Discovery Center: Release of the First 8490 Sequenced Strains for Exploring Actinobacteria Biosynthetic Diversity.</title>
        <authorList>
            <person name="Kalkreuter E."/>
            <person name="Kautsar S.A."/>
            <person name="Yang D."/>
            <person name="Bader C.D."/>
            <person name="Teijaro C.N."/>
            <person name="Fluegel L."/>
            <person name="Davis C.M."/>
            <person name="Simpson J.R."/>
            <person name="Lauterbach L."/>
            <person name="Steele A.D."/>
            <person name="Gui C."/>
            <person name="Meng S."/>
            <person name="Li G."/>
            <person name="Viehrig K."/>
            <person name="Ye F."/>
            <person name="Su P."/>
            <person name="Kiefer A.F."/>
            <person name="Nichols A."/>
            <person name="Cepeda A.J."/>
            <person name="Yan W."/>
            <person name="Fan B."/>
            <person name="Jiang Y."/>
            <person name="Adhikari A."/>
            <person name="Zheng C.-J."/>
            <person name="Schuster L."/>
            <person name="Cowan T.M."/>
            <person name="Smanski M.J."/>
            <person name="Chevrette M.G."/>
            <person name="De Carvalho L.P.S."/>
            <person name="Shen B."/>
        </authorList>
    </citation>
    <scope>NUCLEOTIDE SEQUENCE [LARGE SCALE GENOMIC DNA]</scope>
    <source>
        <strain evidence="3 4">NPDC051599</strain>
    </source>
</reference>
<evidence type="ECO:0000259" key="2">
    <source>
        <dbReference type="PROSITE" id="PS51752"/>
    </source>
</evidence>
<dbReference type="Pfam" id="PF22669">
    <property type="entry name" value="Exo_endo_phos2"/>
    <property type="match status" value="1"/>
</dbReference>
<name>A0ABW7YG31_STRCE</name>
<accession>A0ABW7YG31</accession>
<dbReference type="Gene3D" id="3.60.10.10">
    <property type="entry name" value="Endonuclease/exonuclease/phosphatase"/>
    <property type="match status" value="1"/>
</dbReference>
<dbReference type="SUPFAM" id="SSF56219">
    <property type="entry name" value="DNase I-like"/>
    <property type="match status" value="1"/>
</dbReference>
<dbReference type="InterPro" id="IPR000300">
    <property type="entry name" value="IPPc"/>
</dbReference>
<dbReference type="InterPro" id="IPR036691">
    <property type="entry name" value="Endo/exonu/phosph_ase_sf"/>
</dbReference>
<keyword evidence="1" id="KW-0732">Signal</keyword>
<keyword evidence="4" id="KW-1185">Reference proteome</keyword>
<dbReference type="InterPro" id="IPR036404">
    <property type="entry name" value="Jacalin-like_lectin_dom_sf"/>
</dbReference>
<dbReference type="CDD" id="cd09615">
    <property type="entry name" value="Jacalin_EEP"/>
    <property type="match status" value="1"/>
</dbReference>
<feature type="signal peptide" evidence="1">
    <location>
        <begin position="1"/>
        <end position="22"/>
    </location>
</feature>
<organism evidence="3 4">
    <name type="scientific">Streptomyces cellulosae</name>
    <dbReference type="NCBI Taxonomy" id="1968"/>
    <lineage>
        <taxon>Bacteria</taxon>
        <taxon>Bacillati</taxon>
        <taxon>Actinomycetota</taxon>
        <taxon>Actinomycetes</taxon>
        <taxon>Kitasatosporales</taxon>
        <taxon>Streptomycetaceae</taxon>
        <taxon>Streptomyces</taxon>
    </lineage>
</organism>
<dbReference type="SMART" id="SM00915">
    <property type="entry name" value="Jacalin"/>
    <property type="match status" value="1"/>
</dbReference>